<dbReference type="AlphaFoldDB" id="A0A1H5YPM0"/>
<evidence type="ECO:0000313" key="3">
    <source>
        <dbReference type="Proteomes" id="UP000236738"/>
    </source>
</evidence>
<name>A0A1H5YPM0_9FLAO</name>
<feature type="transmembrane region" description="Helical" evidence="1">
    <location>
        <begin position="16"/>
        <end position="34"/>
    </location>
</feature>
<organism evidence="2 3">
    <name type="scientific">Halpernia humi</name>
    <dbReference type="NCBI Taxonomy" id="493375"/>
    <lineage>
        <taxon>Bacteria</taxon>
        <taxon>Pseudomonadati</taxon>
        <taxon>Bacteroidota</taxon>
        <taxon>Flavobacteriia</taxon>
        <taxon>Flavobacteriales</taxon>
        <taxon>Weeksellaceae</taxon>
        <taxon>Chryseobacterium group</taxon>
        <taxon>Halpernia</taxon>
    </lineage>
</organism>
<dbReference type="EMBL" id="FNUS01000004">
    <property type="protein sequence ID" value="SEG26073.1"/>
    <property type="molecule type" value="Genomic_DNA"/>
</dbReference>
<gene>
    <name evidence="2" type="ORF">SAMN05421847_1812</name>
</gene>
<sequence length="166" mass="19534">MKTIYTYNKKLKAKEVIKNYCKLLLLFIVVYVLSESFPKFNLSYSVLVGVLIINIYRDLTSNFITKIEILETEKILKMENKTLFGIINIEKVNFENLSIIIDEDSGFWRLIFGKFNISIFSKRRLLFSLKSGNSDLTETQIKKIRDFAIEFNVLQKYESDIKIKFS</sequence>
<keyword evidence="1" id="KW-1133">Transmembrane helix</keyword>
<protein>
    <submittedName>
        <fullName evidence="2">Uncharacterized protein</fullName>
    </submittedName>
</protein>
<dbReference type="Proteomes" id="UP000236738">
    <property type="component" value="Unassembled WGS sequence"/>
</dbReference>
<accession>A0A1H5YPM0</accession>
<proteinExistence type="predicted"/>
<keyword evidence="3" id="KW-1185">Reference proteome</keyword>
<evidence type="ECO:0000256" key="1">
    <source>
        <dbReference type="SAM" id="Phobius"/>
    </source>
</evidence>
<keyword evidence="1" id="KW-0812">Transmembrane</keyword>
<keyword evidence="1" id="KW-0472">Membrane</keyword>
<evidence type="ECO:0000313" key="2">
    <source>
        <dbReference type="EMBL" id="SEG26073.1"/>
    </source>
</evidence>
<reference evidence="3" key="1">
    <citation type="submission" date="2016-10" db="EMBL/GenBank/DDBJ databases">
        <authorList>
            <person name="Varghese N."/>
            <person name="Submissions S."/>
        </authorList>
    </citation>
    <scope>NUCLEOTIDE SEQUENCE [LARGE SCALE GENOMIC DNA]</scope>
    <source>
        <strain evidence="3">DSM 21580</strain>
    </source>
</reference>